<dbReference type="OrthoDB" id="167398at2759"/>
<dbReference type="GO" id="GO:0005886">
    <property type="term" value="C:plasma membrane"/>
    <property type="evidence" value="ECO:0007669"/>
    <property type="project" value="TreeGrafter"/>
</dbReference>
<dbReference type="FunFam" id="3.40.50.80:FF:000039">
    <property type="entry name" value="Ferric reduction oxidase 3"/>
    <property type="match status" value="1"/>
</dbReference>
<dbReference type="Gene3D" id="3.40.50.80">
    <property type="entry name" value="Nucleotide-binding domain of ferredoxin-NADP reductase (FNR) module"/>
    <property type="match status" value="2"/>
</dbReference>
<dbReference type="PROSITE" id="PS51384">
    <property type="entry name" value="FAD_FR"/>
    <property type="match status" value="1"/>
</dbReference>
<dbReference type="Pfam" id="PF08022">
    <property type="entry name" value="FAD_binding_8"/>
    <property type="match status" value="1"/>
</dbReference>
<evidence type="ECO:0000256" key="5">
    <source>
        <dbReference type="ARBA" id="ARBA00022692"/>
    </source>
</evidence>
<evidence type="ECO:0000256" key="8">
    <source>
        <dbReference type="ARBA" id="ARBA00023002"/>
    </source>
</evidence>
<dbReference type="Proteomes" id="UP000077755">
    <property type="component" value="Chromosome 2"/>
</dbReference>
<dbReference type="InterPro" id="IPR017927">
    <property type="entry name" value="FAD-bd_FR_type"/>
</dbReference>
<dbReference type="InterPro" id="IPR039261">
    <property type="entry name" value="FNR_nucleotide-bd"/>
</dbReference>
<evidence type="ECO:0000256" key="3">
    <source>
        <dbReference type="ARBA" id="ARBA00006278"/>
    </source>
</evidence>
<dbReference type="SUPFAM" id="SSF52343">
    <property type="entry name" value="Ferredoxin reductase-like, C-terminal NADP-linked domain"/>
    <property type="match status" value="1"/>
</dbReference>
<evidence type="ECO:0000256" key="1">
    <source>
        <dbReference type="ARBA" id="ARBA00001974"/>
    </source>
</evidence>
<reference evidence="15" key="1">
    <citation type="journal article" date="2016" name="Nat. Genet.">
        <title>A high-quality carrot genome assembly provides new insights into carotenoid accumulation and asterid genome evolution.</title>
        <authorList>
            <person name="Iorizzo M."/>
            <person name="Ellison S."/>
            <person name="Senalik D."/>
            <person name="Zeng P."/>
            <person name="Satapoomin P."/>
            <person name="Huang J."/>
            <person name="Bowman M."/>
            <person name="Iovene M."/>
            <person name="Sanseverino W."/>
            <person name="Cavagnaro P."/>
            <person name="Yildiz M."/>
            <person name="Macko-Podgorni A."/>
            <person name="Moranska E."/>
            <person name="Grzebelus E."/>
            <person name="Grzebelus D."/>
            <person name="Ashrafi H."/>
            <person name="Zheng Z."/>
            <person name="Cheng S."/>
            <person name="Spooner D."/>
            <person name="Van Deynze A."/>
            <person name="Simon P."/>
        </authorList>
    </citation>
    <scope>NUCLEOTIDE SEQUENCE</scope>
    <source>
        <tissue evidence="15">Leaf</tissue>
    </source>
</reference>
<dbReference type="EMBL" id="CP093344">
    <property type="protein sequence ID" value="WOG86791.1"/>
    <property type="molecule type" value="Genomic_DNA"/>
</dbReference>
<evidence type="ECO:0000256" key="4">
    <source>
        <dbReference type="ARBA" id="ARBA00022448"/>
    </source>
</evidence>
<comment type="cofactor">
    <cofactor evidence="1">
        <name>FAD</name>
        <dbReference type="ChEBI" id="CHEBI:57692"/>
    </cofactor>
</comment>
<name>A0A166CZ80_DAUCS</name>
<protein>
    <recommendedName>
        <fullName evidence="13">ferric-chelate reductase (NADH)</fullName>
        <ecNumber evidence="13">1.16.1.7</ecNumber>
    </recommendedName>
</protein>
<dbReference type="InterPro" id="IPR013112">
    <property type="entry name" value="FAD-bd_8"/>
</dbReference>
<dbReference type="OMA" id="PERINQG"/>
<dbReference type="SFLD" id="SFLDG01168">
    <property type="entry name" value="Ferric_reductase_subgroup_(FRE"/>
    <property type="match status" value="1"/>
</dbReference>
<dbReference type="InterPro" id="IPR013130">
    <property type="entry name" value="Fe3_Rdtase_TM_dom"/>
</dbReference>
<keyword evidence="5" id="KW-0812">Transmembrane</keyword>
<evidence type="ECO:0000256" key="12">
    <source>
        <dbReference type="ARBA" id="ARBA00050970"/>
    </source>
</evidence>
<sequence length="715" mass="82059">MEEKTAAHVTCSNGKTRLIQTLVLGIVVIIFLGYSFMWIMMPTSAYREYFYPKIRAQTNSTFFGTQGTTILVYTFPVLLISVLGSVYLHLGLKLASTNSCEIKRKSMFSWWKRPMIIRCLGIVSWIELFIFVMFIALLVWTFSAYLHYFFNHMDIFKEIGQGKRWEAKLSIIGLTLGIVGNICLTFLFFPVTRTSSVLPLLGLTSEASIKYHIWLGHITMFLFTAHGLCYIVYWAVTNRLSSKILEWKKTHVSNVAGEISLLFGLALWVTTFPRIRRKMFELFFYTHYLYILFIVFFIFHLGFNYFCYMLPGFYLFMVDRFLRFLQSRQCAQLVSARVLPCETVELNFSKDQGLSYTPTSIIFINVPSISKLQWHPYTISSSSHLEPEILSVIIKSEGSWTRKLYQKLASPFPIEHLQISVEGPYGPASTHFLRHDKLIMVTGGSGIAPFISIIHELLFMNSTKKCRPPRILLISAFKNSSELTMLNLILPISNASSRYSNLELQVEAYVTREMEPPTESPKPLQTIWFKSNTLDAPISTTLGQYSWLWLGVITSSSFIIFLLTMGFLTRFYIYPIDHNTNKVFSNSLRSVLNMLLMCISILVTASAAFLWNKKQSSIKTNQVKKVIELSPLKHNSWVDTPIDRELESLPYQSLLETKNVHYGRRPDLRGILMEHEEASVGVLVCGPKSMRHQVANICSSSLAKNLHFESISFSW</sequence>
<evidence type="ECO:0000256" key="10">
    <source>
        <dbReference type="ARBA" id="ARBA00023065"/>
    </source>
</evidence>
<dbReference type="SUPFAM" id="SSF63380">
    <property type="entry name" value="Riboflavin synthase domain-like"/>
    <property type="match status" value="1"/>
</dbReference>
<evidence type="ECO:0000313" key="16">
    <source>
        <dbReference type="Proteomes" id="UP000077755"/>
    </source>
</evidence>
<keyword evidence="16" id="KW-1185">Reference proteome</keyword>
<dbReference type="GO" id="GO:0140618">
    <property type="term" value="F:ferric-chelate reductase (NADH) activity"/>
    <property type="evidence" value="ECO:0007669"/>
    <property type="project" value="UniProtKB-EC"/>
</dbReference>
<dbReference type="PANTHER" id="PTHR11972">
    <property type="entry name" value="NADPH OXIDASE"/>
    <property type="match status" value="1"/>
</dbReference>
<comment type="subcellular location">
    <subcellularLocation>
        <location evidence="2">Membrane</location>
        <topology evidence="2">Multi-pass membrane protein</topology>
    </subcellularLocation>
</comment>
<evidence type="ECO:0000256" key="2">
    <source>
        <dbReference type="ARBA" id="ARBA00004141"/>
    </source>
</evidence>
<gene>
    <name evidence="15" type="ORF">DCAR_0206009</name>
</gene>
<keyword evidence="6" id="KW-0479">Metal-binding</keyword>
<dbReference type="InterPro" id="IPR050369">
    <property type="entry name" value="RBOH/FRE"/>
</dbReference>
<evidence type="ECO:0000256" key="7">
    <source>
        <dbReference type="ARBA" id="ARBA00022989"/>
    </source>
</evidence>
<comment type="catalytic activity">
    <reaction evidence="12">
        <text>2 a Fe(II)-siderophore + NAD(+) + H(+) = 2 a Fe(III)-siderophore + NADH</text>
        <dbReference type="Rhea" id="RHEA:15061"/>
        <dbReference type="Rhea" id="RHEA-COMP:11342"/>
        <dbReference type="Rhea" id="RHEA-COMP:11344"/>
        <dbReference type="ChEBI" id="CHEBI:15378"/>
        <dbReference type="ChEBI" id="CHEBI:29033"/>
        <dbReference type="ChEBI" id="CHEBI:29034"/>
        <dbReference type="ChEBI" id="CHEBI:57540"/>
        <dbReference type="ChEBI" id="CHEBI:57945"/>
        <dbReference type="EC" id="1.16.1.7"/>
    </reaction>
</comment>
<dbReference type="AlphaFoldDB" id="A0A166CZ80"/>
<dbReference type="GO" id="GO:0046872">
    <property type="term" value="F:metal ion binding"/>
    <property type="evidence" value="ECO:0007669"/>
    <property type="project" value="UniProtKB-KW"/>
</dbReference>
<evidence type="ECO:0000256" key="13">
    <source>
        <dbReference type="ARBA" id="ARBA00066905"/>
    </source>
</evidence>
<feature type="domain" description="FAD-binding FR-type" evidence="14">
    <location>
        <begin position="326"/>
        <end position="431"/>
    </location>
</feature>
<dbReference type="EC" id="1.16.1.7" evidence="13"/>
<proteinExistence type="inferred from homology"/>
<dbReference type="Gramene" id="KZN04521">
    <property type="protein sequence ID" value="KZN04521"/>
    <property type="gene ID" value="DCAR_005358"/>
</dbReference>
<evidence type="ECO:0000256" key="11">
    <source>
        <dbReference type="ARBA" id="ARBA00023136"/>
    </source>
</evidence>
<dbReference type="PANTHER" id="PTHR11972:SF195">
    <property type="entry name" value="CYTOCHROME B245, HEAVY CHAIN-RELATED"/>
    <property type="match status" value="1"/>
</dbReference>
<reference evidence="15" key="2">
    <citation type="submission" date="2022-03" db="EMBL/GenBank/DDBJ databases">
        <title>Draft title - Genomic analysis of global carrot germplasm unveils the trajectory of domestication and the origin of high carotenoid orange carrot.</title>
        <authorList>
            <person name="Iorizzo M."/>
            <person name="Ellison S."/>
            <person name="Senalik D."/>
            <person name="Macko-Podgorni A."/>
            <person name="Grzebelus D."/>
            <person name="Bostan H."/>
            <person name="Rolling W."/>
            <person name="Curaba J."/>
            <person name="Simon P."/>
        </authorList>
    </citation>
    <scope>NUCLEOTIDE SEQUENCE</scope>
    <source>
        <tissue evidence="15">Leaf</tissue>
    </source>
</reference>
<dbReference type="SFLD" id="SFLDS00052">
    <property type="entry name" value="Ferric_Reductase_Domain"/>
    <property type="match status" value="1"/>
</dbReference>
<keyword evidence="11" id="KW-0472">Membrane</keyword>
<evidence type="ECO:0000313" key="15">
    <source>
        <dbReference type="EMBL" id="WOG86791.1"/>
    </source>
</evidence>
<dbReference type="Pfam" id="PF01794">
    <property type="entry name" value="Ferric_reduct"/>
    <property type="match status" value="1"/>
</dbReference>
<keyword evidence="10" id="KW-0406">Ion transport</keyword>
<evidence type="ECO:0000259" key="14">
    <source>
        <dbReference type="PROSITE" id="PS51384"/>
    </source>
</evidence>
<keyword evidence="7" id="KW-1133">Transmembrane helix</keyword>
<dbReference type="CDD" id="cd06186">
    <property type="entry name" value="NOX_Duox_like_FAD_NADP"/>
    <property type="match status" value="1"/>
</dbReference>
<accession>A0A166CZ80</accession>
<dbReference type="GO" id="GO:0006811">
    <property type="term" value="P:monoatomic ion transport"/>
    <property type="evidence" value="ECO:0007669"/>
    <property type="project" value="UniProtKB-KW"/>
</dbReference>
<keyword evidence="8" id="KW-0560">Oxidoreductase</keyword>
<organism evidence="15 16">
    <name type="scientific">Daucus carota subsp. sativus</name>
    <name type="common">Carrot</name>
    <dbReference type="NCBI Taxonomy" id="79200"/>
    <lineage>
        <taxon>Eukaryota</taxon>
        <taxon>Viridiplantae</taxon>
        <taxon>Streptophyta</taxon>
        <taxon>Embryophyta</taxon>
        <taxon>Tracheophyta</taxon>
        <taxon>Spermatophyta</taxon>
        <taxon>Magnoliopsida</taxon>
        <taxon>eudicotyledons</taxon>
        <taxon>Gunneridae</taxon>
        <taxon>Pentapetalae</taxon>
        <taxon>asterids</taxon>
        <taxon>campanulids</taxon>
        <taxon>Apiales</taxon>
        <taxon>Apiaceae</taxon>
        <taxon>Apioideae</taxon>
        <taxon>Scandiceae</taxon>
        <taxon>Daucinae</taxon>
        <taxon>Daucus</taxon>
        <taxon>Daucus sect. Daucus</taxon>
    </lineage>
</organism>
<dbReference type="InterPro" id="IPR017938">
    <property type="entry name" value="Riboflavin_synthase-like_b-brl"/>
</dbReference>
<evidence type="ECO:0000256" key="9">
    <source>
        <dbReference type="ARBA" id="ARBA00023004"/>
    </source>
</evidence>
<keyword evidence="9" id="KW-0408">Iron</keyword>
<evidence type="ECO:0000256" key="6">
    <source>
        <dbReference type="ARBA" id="ARBA00022723"/>
    </source>
</evidence>
<keyword evidence="4" id="KW-0813">Transport</keyword>
<dbReference type="Gene3D" id="2.40.30.10">
    <property type="entry name" value="Translation factors"/>
    <property type="match status" value="1"/>
</dbReference>
<comment type="similarity">
    <text evidence="3">Belongs to the ferric reductase (FRE) family.</text>
</comment>
<dbReference type="Pfam" id="PF08030">
    <property type="entry name" value="NAD_binding_6"/>
    <property type="match status" value="1"/>
</dbReference>
<dbReference type="InterPro" id="IPR013121">
    <property type="entry name" value="Fe_red_NAD-bd_6"/>
</dbReference>